<dbReference type="Proteomes" id="UP000246085">
    <property type="component" value="Chromosome BRAD3257"/>
</dbReference>
<proteinExistence type="predicted"/>
<evidence type="ECO:0000313" key="2">
    <source>
        <dbReference type="Proteomes" id="UP000246085"/>
    </source>
</evidence>
<accession>A0A2U3QAM7</accession>
<dbReference type="AlphaFoldDB" id="A0A2U3QAM7"/>
<organism evidence="1 2">
    <name type="scientific">Bradyrhizobium vignae</name>
    <dbReference type="NCBI Taxonomy" id="1549949"/>
    <lineage>
        <taxon>Bacteria</taxon>
        <taxon>Pseudomonadati</taxon>
        <taxon>Pseudomonadota</taxon>
        <taxon>Alphaproteobacteria</taxon>
        <taxon>Hyphomicrobiales</taxon>
        <taxon>Nitrobacteraceae</taxon>
        <taxon>Bradyrhizobium</taxon>
    </lineage>
</organism>
<dbReference type="KEGG" id="bvz:BRAD3257_7733"/>
<reference evidence="1 2" key="1">
    <citation type="submission" date="2018-03" db="EMBL/GenBank/DDBJ databases">
        <authorList>
            <person name="Gully D."/>
        </authorList>
    </citation>
    <scope>NUCLEOTIDE SEQUENCE [LARGE SCALE GENOMIC DNA]</scope>
    <source>
        <strain evidence="1">ORS3257</strain>
    </source>
</reference>
<name>A0A2U3QAM7_9BRAD</name>
<gene>
    <name evidence="1" type="ORF">BRAD3257_7733</name>
</gene>
<evidence type="ECO:0000313" key="1">
    <source>
        <dbReference type="EMBL" id="SPP98379.1"/>
    </source>
</evidence>
<sequence length="128" mass="13917">MLAGLLFIAELSWRTLRPCPAPRQRGVNGLGEAVRESAAIGELALGDKFIWASLHCARVDVVERFVQGLALIRVVDAAAIGLVIAPVWRIVLCWDCCLGRGVARARRRLVAKHNPLDAISIQASAARR</sequence>
<dbReference type="EMBL" id="LS398110">
    <property type="protein sequence ID" value="SPP98379.1"/>
    <property type="molecule type" value="Genomic_DNA"/>
</dbReference>
<protein>
    <submittedName>
        <fullName evidence="1">Uncharacterized protein</fullName>
    </submittedName>
</protein>